<keyword evidence="7 10" id="KW-0546">Nucleotide metabolism</keyword>
<dbReference type="STRING" id="1489064.WH96_10695"/>
<evidence type="ECO:0000256" key="9">
    <source>
        <dbReference type="ARBA" id="ARBA00052017"/>
    </source>
</evidence>
<dbReference type="EC" id="3.6.1.66" evidence="10"/>
<gene>
    <name evidence="12" type="ORF">WH96_10695</name>
</gene>
<dbReference type="EMBL" id="LAQL01000006">
    <property type="protein sequence ID" value="KLN60908.1"/>
    <property type="molecule type" value="Genomic_DNA"/>
</dbReference>
<dbReference type="CDD" id="cd00515">
    <property type="entry name" value="HAM1"/>
    <property type="match status" value="1"/>
</dbReference>
<dbReference type="GO" id="GO:0005829">
    <property type="term" value="C:cytosol"/>
    <property type="evidence" value="ECO:0007669"/>
    <property type="project" value="TreeGrafter"/>
</dbReference>
<dbReference type="GO" id="GO:0017111">
    <property type="term" value="F:ribonucleoside triphosphate phosphatase activity"/>
    <property type="evidence" value="ECO:0007669"/>
    <property type="project" value="InterPro"/>
</dbReference>
<comment type="cofactor">
    <cofactor evidence="10">
        <name>Mg(2+)</name>
        <dbReference type="ChEBI" id="CHEBI:18420"/>
    </cofactor>
    <text evidence="10">Binds 1 Mg(2+) ion per subunit.</text>
</comment>
<feature type="binding site" evidence="10">
    <location>
        <begin position="22"/>
        <end position="27"/>
    </location>
    <ligand>
        <name>substrate</name>
    </ligand>
</feature>
<evidence type="ECO:0000313" key="12">
    <source>
        <dbReference type="EMBL" id="KLN60908.1"/>
    </source>
</evidence>
<feature type="binding site" evidence="10">
    <location>
        <position position="192"/>
    </location>
    <ligand>
        <name>substrate</name>
    </ligand>
</feature>
<dbReference type="RefSeq" id="WP_047764119.1">
    <property type="nucleotide sequence ID" value="NZ_LAQL01000006.1"/>
</dbReference>
<evidence type="ECO:0000256" key="7">
    <source>
        <dbReference type="ARBA" id="ARBA00023080"/>
    </source>
</evidence>
<dbReference type="PANTHER" id="PTHR11067">
    <property type="entry name" value="INOSINE TRIPHOSPHATE PYROPHOSPHATASE/HAM1 PROTEIN"/>
    <property type="match status" value="1"/>
</dbReference>
<dbReference type="NCBIfam" id="TIGR00042">
    <property type="entry name" value="RdgB/HAM1 family non-canonical purine NTP pyrophosphatase"/>
    <property type="match status" value="1"/>
</dbReference>
<evidence type="ECO:0000256" key="1">
    <source>
        <dbReference type="ARBA" id="ARBA00008023"/>
    </source>
</evidence>
<keyword evidence="3 10" id="KW-0479">Metal-binding</keyword>
<evidence type="ECO:0000256" key="11">
    <source>
        <dbReference type="RuleBase" id="RU003781"/>
    </source>
</evidence>
<evidence type="ECO:0000256" key="3">
    <source>
        <dbReference type="ARBA" id="ARBA00022723"/>
    </source>
</evidence>
<dbReference type="GO" id="GO:0009117">
    <property type="term" value="P:nucleotide metabolic process"/>
    <property type="evidence" value="ECO:0007669"/>
    <property type="project" value="UniProtKB-KW"/>
</dbReference>
<feature type="binding site" evidence="10">
    <location>
        <begin position="169"/>
        <end position="172"/>
    </location>
    <ligand>
        <name>substrate</name>
    </ligand>
</feature>
<comment type="function">
    <text evidence="10">Pyrophosphatase that catalyzes the hydrolysis of nucleoside triphosphates to their monophosphate derivatives, with a high preference for the non-canonical purine nucleotides XTP (xanthosine triphosphate), dITP (deoxyinosine triphosphate) and ITP. Seems to function as a house-cleaning enzyme that removes non-canonical purine nucleotides from the nucleotide pool, thus preventing their incorporation into DNA/RNA and avoiding chromosomal lesions.</text>
</comment>
<dbReference type="AlphaFoldDB" id="A0A0H2MEX4"/>
<dbReference type="GO" id="GO:0036222">
    <property type="term" value="F:XTP diphosphatase activity"/>
    <property type="evidence" value="ECO:0007669"/>
    <property type="project" value="UniProtKB-UniRule"/>
</dbReference>
<dbReference type="InterPro" id="IPR020922">
    <property type="entry name" value="dITP/XTP_pyrophosphatase"/>
</dbReference>
<reference evidence="12 13" key="1">
    <citation type="submission" date="2015-03" db="EMBL/GenBank/DDBJ databases">
        <title>Genome Sequence of Kiloniella spongiae MEBiC09566, isolated from a marine sponge.</title>
        <authorList>
            <person name="Shao Z."/>
            <person name="Wang L."/>
            <person name="Li X."/>
        </authorList>
    </citation>
    <scope>NUCLEOTIDE SEQUENCE [LARGE SCALE GENOMIC DNA]</scope>
    <source>
        <strain evidence="12 13">MEBiC09566</strain>
    </source>
</reference>
<dbReference type="HAMAP" id="MF_01405">
    <property type="entry name" value="Non_canon_purine_NTPase"/>
    <property type="match status" value="1"/>
</dbReference>
<dbReference type="PANTHER" id="PTHR11067:SF9">
    <property type="entry name" value="INOSINE TRIPHOSPHATE PYROPHOSPHATASE"/>
    <property type="match status" value="1"/>
</dbReference>
<evidence type="ECO:0000256" key="10">
    <source>
        <dbReference type="HAMAP-Rule" id="MF_01405"/>
    </source>
</evidence>
<comment type="caution">
    <text evidence="10">Lacks conserved residue(s) required for the propagation of feature annotation.</text>
</comment>
<dbReference type="GO" id="GO:0035870">
    <property type="term" value="F:dITP diphosphatase activity"/>
    <property type="evidence" value="ECO:0007669"/>
    <property type="project" value="UniProtKB-UniRule"/>
</dbReference>
<organism evidence="12 13">
    <name type="scientific">Kiloniella spongiae</name>
    <dbReference type="NCBI Taxonomy" id="1489064"/>
    <lineage>
        <taxon>Bacteria</taxon>
        <taxon>Pseudomonadati</taxon>
        <taxon>Pseudomonadota</taxon>
        <taxon>Alphaproteobacteria</taxon>
        <taxon>Rhodospirillales</taxon>
        <taxon>Kiloniellaceae</taxon>
        <taxon>Kiloniella</taxon>
    </lineage>
</organism>
<dbReference type="PATRIC" id="fig|1489064.4.peg.3439"/>
<dbReference type="Gene3D" id="3.90.950.10">
    <property type="match status" value="1"/>
</dbReference>
<evidence type="ECO:0000256" key="5">
    <source>
        <dbReference type="ARBA" id="ARBA00022801"/>
    </source>
</evidence>
<keyword evidence="4 10" id="KW-0547">Nucleotide-binding</keyword>
<dbReference type="GO" id="GO:0000166">
    <property type="term" value="F:nucleotide binding"/>
    <property type="evidence" value="ECO:0007669"/>
    <property type="project" value="UniProtKB-KW"/>
</dbReference>
<dbReference type="GO" id="GO:0036220">
    <property type="term" value="F:ITP diphosphatase activity"/>
    <property type="evidence" value="ECO:0007669"/>
    <property type="project" value="UniProtKB-UniRule"/>
</dbReference>
<name>A0A0H2MEX4_9PROT</name>
<dbReference type="GO" id="GO:0009146">
    <property type="term" value="P:purine nucleoside triphosphate catabolic process"/>
    <property type="evidence" value="ECO:0007669"/>
    <property type="project" value="UniProtKB-UniRule"/>
</dbReference>
<sequence>MPQAEKALSEKTLRDGKLVLASHNPGKLREIAELLAPYGVDVISAGDLGLPEPVEDGLTFAANAEIKALAAAKGSGLPALSDDSGLAVIALNGDPGIYSARWAGAEKDFSLAMEKVEEELQKVAKTGSDNRAAYFVCALCLAWPDGKTEVFEGRVDGTIVHPARGLQGFGYDPIFQADGETITFGEMEPARKHSMSHRARAFALLVAEKFTPKA</sequence>
<dbReference type="SUPFAM" id="SSF52972">
    <property type="entry name" value="ITPase-like"/>
    <property type="match status" value="1"/>
</dbReference>
<evidence type="ECO:0000256" key="8">
    <source>
        <dbReference type="ARBA" id="ARBA00051875"/>
    </source>
</evidence>
<accession>A0A0H2MEX4</accession>
<keyword evidence="6 10" id="KW-0460">Magnesium</keyword>
<evidence type="ECO:0000313" key="13">
    <source>
        <dbReference type="Proteomes" id="UP000035444"/>
    </source>
</evidence>
<feature type="binding site" evidence="10">
    <location>
        <position position="83"/>
    </location>
    <ligand>
        <name>Mg(2+)</name>
        <dbReference type="ChEBI" id="CHEBI:18420"/>
    </ligand>
</feature>
<dbReference type="GO" id="GO:0046872">
    <property type="term" value="F:metal ion binding"/>
    <property type="evidence" value="ECO:0007669"/>
    <property type="project" value="UniProtKB-KW"/>
</dbReference>
<dbReference type="OrthoDB" id="9807456at2"/>
<comment type="subunit">
    <text evidence="2 10">Homodimer.</text>
</comment>
<dbReference type="FunFam" id="3.90.950.10:FF:000001">
    <property type="entry name" value="dITP/XTP pyrophosphatase"/>
    <property type="match status" value="1"/>
</dbReference>
<dbReference type="Proteomes" id="UP000035444">
    <property type="component" value="Unassembled WGS sequence"/>
</dbReference>
<protein>
    <recommendedName>
        <fullName evidence="10">dITP/XTP pyrophosphatase</fullName>
        <ecNumber evidence="10">3.6.1.66</ecNumber>
    </recommendedName>
    <alternativeName>
        <fullName evidence="10">Non-canonical purine NTP pyrophosphatase</fullName>
    </alternativeName>
    <alternativeName>
        <fullName evidence="10">Non-standard purine NTP pyrophosphatase</fullName>
    </alternativeName>
    <alternativeName>
        <fullName evidence="10">Nucleoside-triphosphate diphosphatase</fullName>
    </alternativeName>
    <alternativeName>
        <fullName evidence="10">Nucleoside-triphosphate pyrophosphatase</fullName>
        <shortName evidence="10">NTPase</shortName>
    </alternativeName>
</protein>
<dbReference type="InterPro" id="IPR029001">
    <property type="entry name" value="ITPase-like_fam"/>
</dbReference>
<keyword evidence="5 10" id="KW-0378">Hydrolase</keyword>
<comment type="caution">
    <text evidence="12">The sequence shown here is derived from an EMBL/GenBank/DDBJ whole genome shotgun (WGS) entry which is preliminary data.</text>
</comment>
<evidence type="ECO:0000256" key="6">
    <source>
        <dbReference type="ARBA" id="ARBA00022842"/>
    </source>
</evidence>
<comment type="similarity">
    <text evidence="1 10 11">Belongs to the HAM1 NTPase family.</text>
</comment>
<comment type="catalytic activity">
    <reaction evidence="10">
        <text>ITP + H2O = IMP + diphosphate + H(+)</text>
        <dbReference type="Rhea" id="RHEA:29399"/>
        <dbReference type="ChEBI" id="CHEBI:15377"/>
        <dbReference type="ChEBI" id="CHEBI:15378"/>
        <dbReference type="ChEBI" id="CHEBI:33019"/>
        <dbReference type="ChEBI" id="CHEBI:58053"/>
        <dbReference type="ChEBI" id="CHEBI:61402"/>
        <dbReference type="EC" id="3.6.1.66"/>
    </reaction>
</comment>
<evidence type="ECO:0000256" key="4">
    <source>
        <dbReference type="ARBA" id="ARBA00022741"/>
    </source>
</evidence>
<feature type="binding site" evidence="10">
    <location>
        <begin position="197"/>
        <end position="198"/>
    </location>
    <ligand>
        <name>substrate</name>
    </ligand>
</feature>
<comment type="catalytic activity">
    <reaction evidence="9 10">
        <text>XTP + H2O = XMP + diphosphate + H(+)</text>
        <dbReference type="Rhea" id="RHEA:28610"/>
        <dbReference type="ChEBI" id="CHEBI:15377"/>
        <dbReference type="ChEBI" id="CHEBI:15378"/>
        <dbReference type="ChEBI" id="CHEBI:33019"/>
        <dbReference type="ChEBI" id="CHEBI:57464"/>
        <dbReference type="ChEBI" id="CHEBI:61314"/>
        <dbReference type="EC" id="3.6.1.66"/>
    </reaction>
</comment>
<dbReference type="InterPro" id="IPR002637">
    <property type="entry name" value="RdgB/HAM1"/>
</dbReference>
<feature type="binding site" evidence="10">
    <location>
        <position position="84"/>
    </location>
    <ligand>
        <name>substrate</name>
    </ligand>
</feature>
<keyword evidence="13" id="KW-1185">Reference proteome</keyword>
<dbReference type="Pfam" id="PF01725">
    <property type="entry name" value="Ham1p_like"/>
    <property type="match status" value="1"/>
</dbReference>
<proteinExistence type="inferred from homology"/>
<feature type="active site" description="Proton acceptor" evidence="10">
    <location>
        <position position="83"/>
    </location>
</feature>
<evidence type="ECO:0000256" key="2">
    <source>
        <dbReference type="ARBA" id="ARBA00011738"/>
    </source>
</evidence>
<comment type="catalytic activity">
    <reaction evidence="8 10">
        <text>dITP + H2O = dIMP + diphosphate + H(+)</text>
        <dbReference type="Rhea" id="RHEA:28342"/>
        <dbReference type="ChEBI" id="CHEBI:15377"/>
        <dbReference type="ChEBI" id="CHEBI:15378"/>
        <dbReference type="ChEBI" id="CHEBI:33019"/>
        <dbReference type="ChEBI" id="CHEBI:61194"/>
        <dbReference type="ChEBI" id="CHEBI:61382"/>
        <dbReference type="EC" id="3.6.1.66"/>
    </reaction>
</comment>